<dbReference type="EMBL" id="HAEA01013685">
    <property type="protein sequence ID" value="SBQ42165.1"/>
    <property type="molecule type" value="Transcribed_RNA"/>
</dbReference>
<dbReference type="PROSITE" id="PS50878">
    <property type="entry name" value="RT_POL"/>
    <property type="match status" value="1"/>
</dbReference>
<gene>
    <name evidence="2" type="primary">CABZ01081490.1</name>
</gene>
<name>A0A1A8E6R5_NOTKA</name>
<dbReference type="SUPFAM" id="SSF56672">
    <property type="entry name" value="DNA/RNA polymerases"/>
    <property type="match status" value="1"/>
</dbReference>
<dbReference type="InterPro" id="IPR043502">
    <property type="entry name" value="DNA/RNA_pol_sf"/>
</dbReference>
<protein>
    <recommendedName>
        <fullName evidence="1">Reverse transcriptase domain-containing protein</fullName>
    </recommendedName>
</protein>
<dbReference type="PANTHER" id="PTHR19446">
    <property type="entry name" value="REVERSE TRANSCRIPTASES"/>
    <property type="match status" value="1"/>
</dbReference>
<feature type="non-terminal residue" evidence="2">
    <location>
        <position position="242"/>
    </location>
</feature>
<organism evidence="2">
    <name type="scientific">Nothobranchius kadleci</name>
    <name type="common">African annual killifish</name>
    <dbReference type="NCBI Taxonomy" id="1051664"/>
    <lineage>
        <taxon>Eukaryota</taxon>
        <taxon>Metazoa</taxon>
        <taxon>Chordata</taxon>
        <taxon>Craniata</taxon>
        <taxon>Vertebrata</taxon>
        <taxon>Euteleostomi</taxon>
        <taxon>Actinopterygii</taxon>
        <taxon>Neopterygii</taxon>
        <taxon>Teleostei</taxon>
        <taxon>Neoteleostei</taxon>
        <taxon>Acanthomorphata</taxon>
        <taxon>Ovalentaria</taxon>
        <taxon>Atherinomorphae</taxon>
        <taxon>Cyprinodontiformes</taxon>
        <taxon>Nothobranchiidae</taxon>
        <taxon>Nothobranchius</taxon>
    </lineage>
</organism>
<dbReference type="InterPro" id="IPR000477">
    <property type="entry name" value="RT_dom"/>
</dbReference>
<feature type="domain" description="Reverse transcriptase" evidence="1">
    <location>
        <begin position="128"/>
        <end position="242"/>
    </location>
</feature>
<accession>A0A1A8E6R5</accession>
<proteinExistence type="predicted"/>
<dbReference type="Pfam" id="PF00078">
    <property type="entry name" value="RVT_1"/>
    <property type="match status" value="1"/>
</dbReference>
<reference evidence="2" key="2">
    <citation type="submission" date="2016-06" db="EMBL/GenBank/DDBJ databases">
        <title>The genome of a short-lived fish provides insights into sex chromosome evolution and the genetic control of aging.</title>
        <authorList>
            <person name="Reichwald K."/>
            <person name="Felder M."/>
            <person name="Petzold A."/>
            <person name="Koch P."/>
            <person name="Groth M."/>
            <person name="Platzer M."/>
        </authorList>
    </citation>
    <scope>NUCLEOTIDE SEQUENCE</scope>
    <source>
        <tissue evidence="2">Brain</tissue>
    </source>
</reference>
<dbReference type="AlphaFoldDB" id="A0A1A8E6R5"/>
<reference evidence="2" key="1">
    <citation type="submission" date="2016-05" db="EMBL/GenBank/DDBJ databases">
        <authorList>
            <person name="Lavstsen T."/>
            <person name="Jespersen J.S."/>
        </authorList>
    </citation>
    <scope>NUCLEOTIDE SEQUENCE</scope>
    <source>
        <tissue evidence="2">Brain</tissue>
    </source>
</reference>
<sequence>NGIWKLLIDIIKKNKASHNYPECFTDGNRVTKNKSQVVKWFNEFFVTIGQRLVQEIEENQPKDSKAMENNVVKNSHSMFLRAVNTKLMIDTVNMFQSKTSTDWYGIDMLIVKKVINSVADPLTHICNLSFSSGVFPQKRKIAKVIPSFKAGDKQLFTNYRPVSLLYQFSKILKKLFKNRLEEFIEQFNLLSESQYGFRKNKSSTVAVMELMEEVTHCMDKNKHVFFFIDFRKAFDTIGHDIL</sequence>
<evidence type="ECO:0000313" key="2">
    <source>
        <dbReference type="EMBL" id="SBQ42165.1"/>
    </source>
</evidence>
<evidence type="ECO:0000259" key="1">
    <source>
        <dbReference type="PROSITE" id="PS50878"/>
    </source>
</evidence>
<feature type="non-terminal residue" evidence="2">
    <location>
        <position position="1"/>
    </location>
</feature>